<evidence type="ECO:0000313" key="3">
    <source>
        <dbReference type="Proteomes" id="UP000321049"/>
    </source>
</evidence>
<dbReference type="CDD" id="cd09022">
    <property type="entry name" value="Aldose_epim_Ec_YihR"/>
    <property type="match status" value="1"/>
</dbReference>
<evidence type="ECO:0000313" key="2">
    <source>
        <dbReference type="EMBL" id="GEM00244.1"/>
    </source>
</evidence>
<dbReference type="EMBL" id="BJWH01000030">
    <property type="protein sequence ID" value="GEM00244.1"/>
    <property type="molecule type" value="Genomic_DNA"/>
</dbReference>
<dbReference type="GO" id="GO:0033499">
    <property type="term" value="P:galactose catabolic process via UDP-galactose, Leloir pathway"/>
    <property type="evidence" value="ECO:0007669"/>
    <property type="project" value="TreeGrafter"/>
</dbReference>
<dbReference type="InterPro" id="IPR011013">
    <property type="entry name" value="Gal_mutarotase_sf_dom"/>
</dbReference>
<name>A0A511JRX7_9CELL</name>
<organism evidence="2 3">
    <name type="scientific">Cellulomonas terrae</name>
    <dbReference type="NCBI Taxonomy" id="311234"/>
    <lineage>
        <taxon>Bacteria</taxon>
        <taxon>Bacillati</taxon>
        <taxon>Actinomycetota</taxon>
        <taxon>Actinomycetes</taxon>
        <taxon>Micrococcales</taxon>
        <taxon>Cellulomonadaceae</taxon>
        <taxon>Cellulomonas</taxon>
    </lineage>
</organism>
<dbReference type="InterPro" id="IPR014718">
    <property type="entry name" value="GH-type_carb-bd"/>
</dbReference>
<dbReference type="Proteomes" id="UP000321049">
    <property type="component" value="Unassembled WGS sequence"/>
</dbReference>
<dbReference type="SUPFAM" id="SSF74650">
    <property type="entry name" value="Galactose mutarotase-like"/>
    <property type="match status" value="1"/>
</dbReference>
<dbReference type="Gene3D" id="2.70.98.10">
    <property type="match status" value="1"/>
</dbReference>
<dbReference type="PANTHER" id="PTHR10091">
    <property type="entry name" value="ALDOSE-1-EPIMERASE"/>
    <property type="match status" value="1"/>
</dbReference>
<dbReference type="AlphaFoldDB" id="A0A511JRX7"/>
<dbReference type="GO" id="GO:0004034">
    <property type="term" value="F:aldose 1-epimerase activity"/>
    <property type="evidence" value="ECO:0007669"/>
    <property type="project" value="TreeGrafter"/>
</dbReference>
<dbReference type="OrthoDB" id="4739604at2"/>
<proteinExistence type="predicted"/>
<dbReference type="Pfam" id="PF01263">
    <property type="entry name" value="Aldose_epim"/>
    <property type="match status" value="1"/>
</dbReference>
<reference evidence="2 3" key="1">
    <citation type="submission" date="2019-07" db="EMBL/GenBank/DDBJ databases">
        <title>Whole genome shotgun sequence of Cellulomonas terrae NBRC 100819.</title>
        <authorList>
            <person name="Hosoyama A."/>
            <person name="Uohara A."/>
            <person name="Ohji S."/>
            <person name="Ichikawa N."/>
        </authorList>
    </citation>
    <scope>NUCLEOTIDE SEQUENCE [LARGE SCALE GENOMIC DNA]</scope>
    <source>
        <strain evidence="2 3">NBRC 100819</strain>
    </source>
</reference>
<gene>
    <name evidence="2" type="primary">galM</name>
    <name evidence="2" type="ORF">CTE05_37900</name>
</gene>
<accession>A0A511JRX7</accession>
<dbReference type="RefSeq" id="WP_146847838.1">
    <property type="nucleotide sequence ID" value="NZ_BJWH01000030.1"/>
</dbReference>
<keyword evidence="3" id="KW-1185">Reference proteome</keyword>
<comment type="caution">
    <text evidence="2">The sequence shown here is derived from an EMBL/GenBank/DDBJ whole genome shotgun (WGS) entry which is preliminary data.</text>
</comment>
<dbReference type="GO" id="GO:0006006">
    <property type="term" value="P:glucose metabolic process"/>
    <property type="evidence" value="ECO:0007669"/>
    <property type="project" value="TreeGrafter"/>
</dbReference>
<feature type="region of interest" description="Disordered" evidence="1">
    <location>
        <begin position="178"/>
        <end position="200"/>
    </location>
</feature>
<sequence>MSGTPPSGRQYRIMAGGHEAVVTQVGAGLRECTLDGRPVLDGYDEDERAPDGRGQVLAPFPNRIADGRYTFGGRTCQVAMDEPERGNAIHGMVRWLDWTEVSFTEHDVVLACVLRPQPGYAWELSLQVGYHLSPGGLTVASSATNTGTEPAPFGMGFHPYVGLGADVAGLELLVPAGSHSPVPADRDERPTPVDVSGTSLDFRSGRAVGDTVLDTVFGDLTRGDDGRAVVHLTDPGSAEGVRLWVDESFPYVMVYSADGVLPAERQRQSLAVEPMTCPPHAFRSGADLVTLAPGDTWTGTWGLATA</sequence>
<dbReference type="PANTHER" id="PTHR10091:SF0">
    <property type="entry name" value="GALACTOSE MUTAROTASE"/>
    <property type="match status" value="1"/>
</dbReference>
<dbReference type="GO" id="GO:0030246">
    <property type="term" value="F:carbohydrate binding"/>
    <property type="evidence" value="ECO:0007669"/>
    <property type="project" value="InterPro"/>
</dbReference>
<dbReference type="InterPro" id="IPR008183">
    <property type="entry name" value="Aldose_1/G6P_1-epimerase"/>
</dbReference>
<protein>
    <submittedName>
        <fullName evidence="2">Aldose 1-epimerase</fullName>
    </submittedName>
</protein>
<dbReference type="InterPro" id="IPR037480">
    <property type="entry name" value="YihR-like"/>
</dbReference>
<evidence type="ECO:0000256" key="1">
    <source>
        <dbReference type="SAM" id="MobiDB-lite"/>
    </source>
</evidence>